<comment type="catalytic activity">
    <reaction evidence="6 7">
        <text>N(6)-acetyl-L-lysyl-[histone] + H2O = L-lysyl-[histone] + acetate</text>
        <dbReference type="Rhea" id="RHEA:58196"/>
        <dbReference type="Rhea" id="RHEA-COMP:9845"/>
        <dbReference type="Rhea" id="RHEA-COMP:11338"/>
        <dbReference type="ChEBI" id="CHEBI:15377"/>
        <dbReference type="ChEBI" id="CHEBI:29969"/>
        <dbReference type="ChEBI" id="CHEBI:30089"/>
        <dbReference type="ChEBI" id="CHEBI:61930"/>
        <dbReference type="EC" id="3.5.1.98"/>
    </reaction>
</comment>
<dbReference type="GeneID" id="104711301"/>
<keyword evidence="5 7" id="KW-0156">Chromatin regulator</keyword>
<proteinExistence type="inferred from homology"/>
<dbReference type="Proteomes" id="UP000694864">
    <property type="component" value="Chromosome 9"/>
</dbReference>
<reference evidence="10" key="1">
    <citation type="journal article" date="2014" name="Nat. Commun.">
        <title>The emerging biofuel crop Camelina sativa retains a highly undifferentiated hexaploid genome structure.</title>
        <authorList>
            <person name="Kagale S."/>
            <person name="Koh C."/>
            <person name="Nixon J."/>
            <person name="Bollina V."/>
            <person name="Clarke W.E."/>
            <person name="Tuteja R."/>
            <person name="Spillane C."/>
            <person name="Robinson S.J."/>
            <person name="Links M.G."/>
            <person name="Clarke C."/>
            <person name="Higgins E.E."/>
            <person name="Huebert T."/>
            <person name="Sharpe A.G."/>
            <person name="Parkin I.A."/>
        </authorList>
    </citation>
    <scope>NUCLEOTIDE SEQUENCE [LARGE SCALE GENOMIC DNA]</scope>
    <source>
        <strain evidence="10">cv. DH55</strain>
    </source>
</reference>
<evidence type="ECO:0000256" key="8">
    <source>
        <dbReference type="SAM" id="MobiDB-lite"/>
    </source>
</evidence>
<evidence type="ECO:0000256" key="6">
    <source>
        <dbReference type="ARBA" id="ARBA00048287"/>
    </source>
</evidence>
<dbReference type="PRINTS" id="PR01270">
    <property type="entry name" value="HDASUPER"/>
</dbReference>
<evidence type="ECO:0000256" key="4">
    <source>
        <dbReference type="ARBA" id="ARBA00022801"/>
    </source>
</evidence>
<dbReference type="InterPro" id="IPR037138">
    <property type="entry name" value="His_deacetylse_dom_sf"/>
</dbReference>
<evidence type="ECO:0000313" key="11">
    <source>
        <dbReference type="RefSeq" id="XP_010426293.1"/>
    </source>
</evidence>
<dbReference type="PANTHER" id="PTHR10625">
    <property type="entry name" value="HISTONE DEACETYLASE HDAC1-RELATED"/>
    <property type="match status" value="1"/>
</dbReference>
<name>A0ABM0TGZ9_CAMSA</name>
<keyword evidence="7" id="KW-0805">Transcription regulation</keyword>
<comment type="subcellular location">
    <subcellularLocation>
        <location evidence="7">Nucleus</location>
    </subcellularLocation>
</comment>
<evidence type="ECO:0000313" key="10">
    <source>
        <dbReference type="Proteomes" id="UP000694864"/>
    </source>
</evidence>
<keyword evidence="10" id="KW-1185">Reference proteome</keyword>
<sequence>MASLASGPDGGKRRVSYFYEPKIGDYYCGVNQPTKPQRIRVTHNLVLSYNLHRYMEINRPDLAAASDFEKYHSPEYVEFLKSVTPETLDDPSVSQNLKRFNVDVDWDGPVFHNLFDYCRAYAGGSISAAAKLNRQEADIAINWAGGMHHAKKDKASGFAYVNDVVLGILELLKAFKRVLYIDIGFGHGDGVEEAFKDTDRVMTVSFHKTGDTGDICDFGEGKGQYFSLNAPLKDGLDDFSLRSLFVPVIHRAMEIYQPEVIVFQSGTDSLVGDPLCTFNLSIKGHGDCLQYVRSLNVPLLVLGGGGSTIPNVARCWCYETAIAVGEQLDNDIPANEYMKYYRPDYKLHILPTNRQNLNTPGDIMTMRDKLLAQLSQVMHAPSVQFHDTPSSSSQATEAAEVDMEKRQNPLILSGNPCYESDCNED</sequence>
<accession>A0ABM0TGZ9</accession>
<keyword evidence="7" id="KW-0539">Nucleus</keyword>
<dbReference type="RefSeq" id="XP_010426293.1">
    <property type="nucleotide sequence ID" value="XM_010427991.1"/>
</dbReference>
<keyword evidence="3" id="KW-0678">Repressor</keyword>
<feature type="domain" description="Histone deacetylase" evidence="9">
    <location>
        <begin position="33"/>
        <end position="321"/>
    </location>
</feature>
<protein>
    <recommendedName>
        <fullName evidence="2 7">Histone deacetylase</fullName>
        <ecNumber evidence="2 7">3.5.1.98</ecNumber>
    </recommendedName>
</protein>
<organism evidence="10 11">
    <name type="scientific">Camelina sativa</name>
    <name type="common">False flax</name>
    <name type="synonym">Myagrum sativum</name>
    <dbReference type="NCBI Taxonomy" id="90675"/>
    <lineage>
        <taxon>Eukaryota</taxon>
        <taxon>Viridiplantae</taxon>
        <taxon>Streptophyta</taxon>
        <taxon>Embryophyta</taxon>
        <taxon>Tracheophyta</taxon>
        <taxon>Spermatophyta</taxon>
        <taxon>Magnoliopsida</taxon>
        <taxon>eudicotyledons</taxon>
        <taxon>Gunneridae</taxon>
        <taxon>Pentapetalae</taxon>
        <taxon>rosids</taxon>
        <taxon>malvids</taxon>
        <taxon>Brassicales</taxon>
        <taxon>Brassicaceae</taxon>
        <taxon>Camelineae</taxon>
        <taxon>Camelina</taxon>
    </lineage>
</organism>
<feature type="compositionally biased region" description="Polar residues" evidence="8">
    <location>
        <begin position="385"/>
        <end position="396"/>
    </location>
</feature>
<evidence type="ECO:0000256" key="7">
    <source>
        <dbReference type="PIRNR" id="PIRNR037913"/>
    </source>
</evidence>
<dbReference type="Pfam" id="PF00850">
    <property type="entry name" value="Hist_deacetyl"/>
    <property type="match status" value="1"/>
</dbReference>
<dbReference type="PANTHER" id="PTHR10625:SF48">
    <property type="entry name" value="HISTONE DEACETYLASE 7"/>
    <property type="match status" value="1"/>
</dbReference>
<evidence type="ECO:0000256" key="1">
    <source>
        <dbReference type="ARBA" id="ARBA00001947"/>
    </source>
</evidence>
<evidence type="ECO:0000256" key="3">
    <source>
        <dbReference type="ARBA" id="ARBA00022491"/>
    </source>
</evidence>
<feature type="region of interest" description="Disordered" evidence="8">
    <location>
        <begin position="383"/>
        <end position="425"/>
    </location>
</feature>
<evidence type="ECO:0000256" key="5">
    <source>
        <dbReference type="ARBA" id="ARBA00022853"/>
    </source>
</evidence>
<dbReference type="InterPro" id="IPR003084">
    <property type="entry name" value="HDAC_I/II"/>
</dbReference>
<keyword evidence="4 7" id="KW-0378">Hydrolase</keyword>
<reference evidence="11" key="2">
    <citation type="submission" date="2025-08" db="UniProtKB">
        <authorList>
            <consortium name="RefSeq"/>
        </authorList>
    </citation>
    <scope>IDENTIFICATION</scope>
    <source>
        <tissue evidence="11">Leaf</tissue>
    </source>
</reference>
<dbReference type="InterPro" id="IPR023801">
    <property type="entry name" value="His_deacetylse_dom"/>
</dbReference>
<comment type="similarity">
    <text evidence="7">Belongs to the histone deacetylase family. HD Type 1 subfamily.</text>
</comment>
<evidence type="ECO:0000259" key="9">
    <source>
        <dbReference type="Pfam" id="PF00850"/>
    </source>
</evidence>
<gene>
    <name evidence="11" type="primary">LOC104711301</name>
</gene>
<dbReference type="InterPro" id="IPR023696">
    <property type="entry name" value="Ureohydrolase_dom_sf"/>
</dbReference>
<dbReference type="CDD" id="cd09991">
    <property type="entry name" value="HDAC_classI"/>
    <property type="match status" value="1"/>
</dbReference>
<dbReference type="InterPro" id="IPR000286">
    <property type="entry name" value="HDACs"/>
</dbReference>
<dbReference type="Gene3D" id="3.40.800.20">
    <property type="entry name" value="Histone deacetylase domain"/>
    <property type="match status" value="1"/>
</dbReference>
<keyword evidence="7" id="KW-0804">Transcription</keyword>
<dbReference type="EC" id="3.5.1.98" evidence="2 7"/>
<dbReference type="SUPFAM" id="SSF52768">
    <property type="entry name" value="Arginase/deacetylase"/>
    <property type="match status" value="1"/>
</dbReference>
<comment type="cofactor">
    <cofactor evidence="1">
        <name>Zn(2+)</name>
        <dbReference type="ChEBI" id="CHEBI:29105"/>
    </cofactor>
</comment>
<dbReference type="PIRSF" id="PIRSF037913">
    <property type="entry name" value="His_deacetylse_1"/>
    <property type="match status" value="1"/>
</dbReference>
<evidence type="ECO:0000256" key="2">
    <source>
        <dbReference type="ARBA" id="ARBA00012111"/>
    </source>
</evidence>
<dbReference type="PRINTS" id="PR01271">
    <property type="entry name" value="HISDACETLASE"/>
</dbReference>